<proteinExistence type="predicted"/>
<organism evidence="2 3">
    <name type="scientific">Helianthus annuus</name>
    <name type="common">Common sunflower</name>
    <dbReference type="NCBI Taxonomy" id="4232"/>
    <lineage>
        <taxon>Eukaryota</taxon>
        <taxon>Viridiplantae</taxon>
        <taxon>Streptophyta</taxon>
        <taxon>Embryophyta</taxon>
        <taxon>Tracheophyta</taxon>
        <taxon>Spermatophyta</taxon>
        <taxon>Magnoliopsida</taxon>
        <taxon>eudicotyledons</taxon>
        <taxon>Gunneridae</taxon>
        <taxon>Pentapetalae</taxon>
        <taxon>asterids</taxon>
        <taxon>campanulids</taxon>
        <taxon>Asterales</taxon>
        <taxon>Asteraceae</taxon>
        <taxon>Asteroideae</taxon>
        <taxon>Heliantheae alliance</taxon>
        <taxon>Heliantheae</taxon>
        <taxon>Helianthus</taxon>
    </lineage>
</organism>
<reference evidence="3" key="1">
    <citation type="journal article" date="2017" name="Nature">
        <title>The sunflower genome provides insights into oil metabolism, flowering and Asterid evolution.</title>
        <authorList>
            <person name="Badouin H."/>
            <person name="Gouzy J."/>
            <person name="Grassa C.J."/>
            <person name="Murat F."/>
            <person name="Staton S.E."/>
            <person name="Cottret L."/>
            <person name="Lelandais-Briere C."/>
            <person name="Owens G.L."/>
            <person name="Carrere S."/>
            <person name="Mayjonade B."/>
            <person name="Legrand L."/>
            <person name="Gill N."/>
            <person name="Kane N.C."/>
            <person name="Bowers J.E."/>
            <person name="Hubner S."/>
            <person name="Bellec A."/>
            <person name="Berard A."/>
            <person name="Berges H."/>
            <person name="Blanchet N."/>
            <person name="Boniface M.C."/>
            <person name="Brunel D."/>
            <person name="Catrice O."/>
            <person name="Chaidir N."/>
            <person name="Claudel C."/>
            <person name="Donnadieu C."/>
            <person name="Faraut T."/>
            <person name="Fievet G."/>
            <person name="Helmstetter N."/>
            <person name="King M."/>
            <person name="Knapp S.J."/>
            <person name="Lai Z."/>
            <person name="Le Paslier M.C."/>
            <person name="Lippi Y."/>
            <person name="Lorenzon L."/>
            <person name="Mandel J.R."/>
            <person name="Marage G."/>
            <person name="Marchand G."/>
            <person name="Marquand E."/>
            <person name="Bret-Mestries E."/>
            <person name="Morien E."/>
            <person name="Nambeesan S."/>
            <person name="Nguyen T."/>
            <person name="Pegot-Espagnet P."/>
            <person name="Pouilly N."/>
            <person name="Raftis F."/>
            <person name="Sallet E."/>
            <person name="Schiex T."/>
            <person name="Thomas J."/>
            <person name="Vandecasteele C."/>
            <person name="Vares D."/>
            <person name="Vear F."/>
            <person name="Vautrin S."/>
            <person name="Crespi M."/>
            <person name="Mangin B."/>
            <person name="Burke J.M."/>
            <person name="Salse J."/>
            <person name="Munos S."/>
            <person name="Vincourt P."/>
            <person name="Rieseberg L.H."/>
            <person name="Langlade N.B."/>
        </authorList>
    </citation>
    <scope>NUCLEOTIDE SEQUENCE [LARGE SCALE GENOMIC DNA]</scope>
    <source>
        <strain evidence="3">cv. SF193</strain>
    </source>
</reference>
<keyword evidence="3" id="KW-1185">Reference proteome</keyword>
<reference evidence="2" key="2">
    <citation type="submission" date="2017-02" db="EMBL/GenBank/DDBJ databases">
        <title>Sunflower complete genome.</title>
        <authorList>
            <person name="Langlade N."/>
            <person name="Munos S."/>
        </authorList>
    </citation>
    <scope>NUCLEOTIDE SEQUENCE [LARGE SCALE GENOMIC DNA]</scope>
    <source>
        <tissue evidence="2">Leaves</tissue>
    </source>
</reference>
<gene>
    <name evidence="2" type="ORF">HannXRQ_Chr03g0084421</name>
    <name evidence="1" type="ORF">HannXRQ_Chr16g0501811</name>
</gene>
<name>A0A251VAR7_HELAN</name>
<accession>A0A251VAR7</accession>
<dbReference type="Proteomes" id="UP000215914">
    <property type="component" value="Chromosome 16"/>
</dbReference>
<protein>
    <submittedName>
        <fullName evidence="2">Uncharacterized protein</fullName>
    </submittedName>
</protein>
<dbReference type="AlphaFoldDB" id="A0A251VAR7"/>
<evidence type="ECO:0000313" key="2">
    <source>
        <dbReference type="EMBL" id="OTG32236.1"/>
    </source>
</evidence>
<evidence type="ECO:0000313" key="3">
    <source>
        <dbReference type="Proteomes" id="UP000215914"/>
    </source>
</evidence>
<evidence type="ECO:0000313" key="1">
    <source>
        <dbReference type="EMBL" id="OTF90643.1"/>
    </source>
</evidence>
<dbReference type="EMBL" id="CM007892">
    <property type="protein sequence ID" value="OTG32236.1"/>
    <property type="molecule type" value="Genomic_DNA"/>
</dbReference>
<dbReference type="EMBL" id="CM007905">
    <property type="protein sequence ID" value="OTF90643.1"/>
    <property type="molecule type" value="Genomic_DNA"/>
</dbReference>
<sequence>MKDTHFSFSLIPFHISQVRLVFSSPFEFPFQLQIHHTRYHVELIKTRIRRT</sequence>
<dbReference type="Proteomes" id="UP000215914">
    <property type="component" value="Chromosome 3"/>
</dbReference>